<protein>
    <recommendedName>
        <fullName evidence="11">glutaryl-CoA dehydrogenase (ETF)</fullName>
        <ecNumber evidence="11">1.3.8.6</ecNumber>
    </recommendedName>
</protein>
<evidence type="ECO:0000256" key="12">
    <source>
        <dbReference type="ARBA" id="ARBA00049493"/>
    </source>
</evidence>
<evidence type="ECO:0000256" key="5">
    <source>
        <dbReference type="ARBA" id="ARBA00022827"/>
    </source>
</evidence>
<dbReference type="InterPro" id="IPR006091">
    <property type="entry name" value="Acyl-CoA_Oxase/DH_mid-dom"/>
</dbReference>
<keyword evidence="4 13" id="KW-0285">Flavoprotein</keyword>
<dbReference type="GO" id="GO:0033539">
    <property type="term" value="P:fatty acid beta-oxidation using acyl-CoA dehydrogenase"/>
    <property type="evidence" value="ECO:0007669"/>
    <property type="project" value="TreeGrafter"/>
</dbReference>
<comment type="catalytic activity">
    <reaction evidence="12">
        <text>glutaryl-CoA + oxidized [electron-transfer flavoprotein] + 2 H(+) = (2E)-butenoyl-CoA + reduced [electron-transfer flavoprotein] + CO2</text>
        <dbReference type="Rhea" id="RHEA:13389"/>
        <dbReference type="Rhea" id="RHEA-COMP:10685"/>
        <dbReference type="Rhea" id="RHEA-COMP:10686"/>
        <dbReference type="ChEBI" id="CHEBI:15378"/>
        <dbReference type="ChEBI" id="CHEBI:16526"/>
        <dbReference type="ChEBI" id="CHEBI:57332"/>
        <dbReference type="ChEBI" id="CHEBI:57378"/>
        <dbReference type="ChEBI" id="CHEBI:57692"/>
        <dbReference type="ChEBI" id="CHEBI:58307"/>
        <dbReference type="EC" id="1.3.8.6"/>
    </reaction>
</comment>
<dbReference type="Gene3D" id="1.10.540.10">
    <property type="entry name" value="Acyl-CoA dehydrogenase/oxidase, N-terminal domain"/>
    <property type="match status" value="1"/>
</dbReference>
<dbReference type="STRING" id="67767.A0A0J7KRN1"/>
<name>A0A0J7KRN1_LASNI</name>
<feature type="domain" description="Acyl-CoA dehydrogenase/oxidase N-terminal" evidence="17">
    <location>
        <begin position="49"/>
        <end position="148"/>
    </location>
</feature>
<evidence type="ECO:0000256" key="10">
    <source>
        <dbReference type="ARBA" id="ARBA00037927"/>
    </source>
</evidence>
<reference evidence="18 19" key="1">
    <citation type="submission" date="2015-04" db="EMBL/GenBank/DDBJ databases">
        <title>Lasius niger genome sequencing.</title>
        <authorList>
            <person name="Konorov E.A."/>
            <person name="Nikitin M.A."/>
            <person name="Kirill M.V."/>
            <person name="Chang P."/>
        </authorList>
    </citation>
    <scope>NUCLEOTIDE SEQUENCE [LARGE SCALE GENOMIC DNA]</scope>
    <source>
        <tissue evidence="18">Whole</tissue>
    </source>
</reference>
<dbReference type="PaxDb" id="67767-A0A0J7KRN1"/>
<keyword evidence="7 13" id="KW-0560">Oxidoreductase</keyword>
<feature type="domain" description="Acyl-CoA dehydrogenase/oxidase C-terminal" evidence="15">
    <location>
        <begin position="287"/>
        <end position="432"/>
    </location>
</feature>
<evidence type="ECO:0000256" key="11">
    <source>
        <dbReference type="ARBA" id="ARBA00039033"/>
    </source>
</evidence>
<evidence type="ECO:0000256" key="6">
    <source>
        <dbReference type="ARBA" id="ARBA00022946"/>
    </source>
</evidence>
<evidence type="ECO:0000256" key="3">
    <source>
        <dbReference type="ARBA" id="ARBA00009347"/>
    </source>
</evidence>
<dbReference type="GO" id="GO:0005759">
    <property type="term" value="C:mitochondrial matrix"/>
    <property type="evidence" value="ECO:0007669"/>
    <property type="project" value="UniProtKB-SubCell"/>
</dbReference>
<dbReference type="GO" id="GO:0050660">
    <property type="term" value="F:flavin adenine dinucleotide binding"/>
    <property type="evidence" value="ECO:0007669"/>
    <property type="project" value="InterPro"/>
</dbReference>
<dbReference type="InterPro" id="IPR037069">
    <property type="entry name" value="AcylCoA_DH/ox_N_sf"/>
</dbReference>
<keyword evidence="19" id="KW-1185">Reference proteome</keyword>
<comment type="subcellular location">
    <subcellularLocation>
        <location evidence="2">Mitochondrion matrix</location>
    </subcellularLocation>
</comment>
<dbReference type="GO" id="GO:0004361">
    <property type="term" value="F:glutaryl-CoA dehydrogenase activity"/>
    <property type="evidence" value="ECO:0007669"/>
    <property type="project" value="UniProtKB-EC"/>
</dbReference>
<evidence type="ECO:0000259" key="16">
    <source>
        <dbReference type="Pfam" id="PF02770"/>
    </source>
</evidence>
<dbReference type="InterPro" id="IPR052033">
    <property type="entry name" value="Glutaryl-CoA_DH_mitochondrial"/>
</dbReference>
<dbReference type="SUPFAM" id="SSF47203">
    <property type="entry name" value="Acyl-CoA dehydrogenase C-terminal domain-like"/>
    <property type="match status" value="1"/>
</dbReference>
<dbReference type="GO" id="GO:0005743">
    <property type="term" value="C:mitochondrial inner membrane"/>
    <property type="evidence" value="ECO:0007669"/>
    <property type="project" value="TreeGrafter"/>
</dbReference>
<dbReference type="GO" id="GO:0046949">
    <property type="term" value="P:fatty-acyl-CoA biosynthetic process"/>
    <property type="evidence" value="ECO:0007669"/>
    <property type="project" value="TreeGrafter"/>
</dbReference>
<keyword evidence="8" id="KW-0496">Mitochondrion</keyword>
<dbReference type="InterPro" id="IPR009100">
    <property type="entry name" value="AcylCoA_DH/oxidase_NM_dom_sf"/>
</dbReference>
<dbReference type="FunFam" id="1.20.140.10:FF:000006">
    <property type="entry name" value="Glutaryl-CoA dehydrogenase, mitochondrial"/>
    <property type="match status" value="1"/>
</dbReference>
<gene>
    <name evidence="18" type="ORF">RF55_6906</name>
</gene>
<evidence type="ECO:0000256" key="7">
    <source>
        <dbReference type="ARBA" id="ARBA00023002"/>
    </source>
</evidence>
<dbReference type="PANTHER" id="PTHR42807">
    <property type="entry name" value="GLUTARYL-COA DEHYDROGENASE, MITOCHONDRIAL"/>
    <property type="match status" value="1"/>
</dbReference>
<feature type="domain" description="Acyl-CoA oxidase/dehydrogenase middle" evidence="16">
    <location>
        <begin position="152"/>
        <end position="189"/>
    </location>
</feature>
<comment type="similarity">
    <text evidence="3 13">Belongs to the acyl-CoA dehydrogenase family.</text>
</comment>
<comment type="caution">
    <text evidence="18">The sequence shown here is derived from an EMBL/GenBank/DDBJ whole genome shotgun (WGS) entry which is preliminary data.</text>
</comment>
<dbReference type="InterPro" id="IPR013786">
    <property type="entry name" value="AcylCoA_DH/ox_N"/>
</dbReference>
<dbReference type="AlphaFoldDB" id="A0A0J7KRN1"/>
<dbReference type="InterPro" id="IPR036250">
    <property type="entry name" value="AcylCo_DH-like_C"/>
</dbReference>
<evidence type="ECO:0000256" key="2">
    <source>
        <dbReference type="ARBA" id="ARBA00004305"/>
    </source>
</evidence>
<dbReference type="SUPFAM" id="SSF56645">
    <property type="entry name" value="Acyl-CoA dehydrogenase NM domain-like"/>
    <property type="match status" value="1"/>
</dbReference>
<dbReference type="InterPro" id="IPR009075">
    <property type="entry name" value="AcylCo_DH/oxidase_C"/>
</dbReference>
<evidence type="ECO:0000256" key="4">
    <source>
        <dbReference type="ARBA" id="ARBA00022630"/>
    </source>
</evidence>
<evidence type="ECO:0000313" key="19">
    <source>
        <dbReference type="Proteomes" id="UP000036403"/>
    </source>
</evidence>
<accession>A0A0J7KRN1</accession>
<dbReference type="EMBL" id="LBMM01003873">
    <property type="protein sequence ID" value="KMQ93032.1"/>
    <property type="molecule type" value="Genomic_DNA"/>
</dbReference>
<keyword evidence="6" id="KW-0809">Transit peptide</keyword>
<dbReference type="Gene3D" id="1.20.140.10">
    <property type="entry name" value="Butyryl-CoA Dehydrogenase, subunit A, domain 3"/>
    <property type="match status" value="1"/>
</dbReference>
<feature type="region of interest" description="Disordered" evidence="14">
    <location>
        <begin position="22"/>
        <end position="43"/>
    </location>
</feature>
<comment type="pathway">
    <text evidence="9">Amino-acid metabolism; lysine degradation.</text>
</comment>
<dbReference type="Gene3D" id="2.40.110.10">
    <property type="entry name" value="Butyryl-CoA Dehydrogenase, subunit A, domain 2"/>
    <property type="match status" value="1"/>
</dbReference>
<evidence type="ECO:0000259" key="15">
    <source>
        <dbReference type="Pfam" id="PF00441"/>
    </source>
</evidence>
<organism evidence="18 19">
    <name type="scientific">Lasius niger</name>
    <name type="common">Black garden ant</name>
    <dbReference type="NCBI Taxonomy" id="67767"/>
    <lineage>
        <taxon>Eukaryota</taxon>
        <taxon>Metazoa</taxon>
        <taxon>Ecdysozoa</taxon>
        <taxon>Arthropoda</taxon>
        <taxon>Hexapoda</taxon>
        <taxon>Insecta</taxon>
        <taxon>Pterygota</taxon>
        <taxon>Neoptera</taxon>
        <taxon>Endopterygota</taxon>
        <taxon>Hymenoptera</taxon>
        <taxon>Apocrita</taxon>
        <taxon>Aculeata</taxon>
        <taxon>Formicoidea</taxon>
        <taxon>Formicidae</taxon>
        <taxon>Formicinae</taxon>
        <taxon>Lasius</taxon>
        <taxon>Lasius</taxon>
    </lineage>
</organism>
<evidence type="ECO:0000256" key="8">
    <source>
        <dbReference type="ARBA" id="ARBA00023128"/>
    </source>
</evidence>
<proteinExistence type="inferred from homology"/>
<evidence type="ECO:0000313" key="18">
    <source>
        <dbReference type="EMBL" id="KMQ93032.1"/>
    </source>
</evidence>
<dbReference type="GO" id="GO:0000062">
    <property type="term" value="F:fatty-acyl-CoA binding"/>
    <property type="evidence" value="ECO:0007669"/>
    <property type="project" value="TreeGrafter"/>
</dbReference>
<dbReference type="Pfam" id="PF02770">
    <property type="entry name" value="Acyl-CoA_dh_M"/>
    <property type="match status" value="1"/>
</dbReference>
<dbReference type="CDD" id="cd01151">
    <property type="entry name" value="GCD"/>
    <property type="match status" value="1"/>
</dbReference>
<dbReference type="Proteomes" id="UP000036403">
    <property type="component" value="Unassembled WGS sequence"/>
</dbReference>
<dbReference type="EC" id="1.3.8.6" evidence="11"/>
<dbReference type="PROSITE" id="PS00073">
    <property type="entry name" value="ACYL_COA_DH_2"/>
    <property type="match status" value="1"/>
</dbReference>
<keyword evidence="5 13" id="KW-0274">FAD</keyword>
<dbReference type="InterPro" id="IPR046373">
    <property type="entry name" value="Acyl-CoA_Oxase/DH_mid-dom_sf"/>
</dbReference>
<comment type="pathway">
    <text evidence="10">Amino-acid metabolism; tryptophan metabolism.</text>
</comment>
<evidence type="ECO:0000256" key="13">
    <source>
        <dbReference type="RuleBase" id="RU362125"/>
    </source>
</evidence>
<evidence type="ECO:0000256" key="1">
    <source>
        <dbReference type="ARBA" id="ARBA00001974"/>
    </source>
</evidence>
<dbReference type="Pfam" id="PF02771">
    <property type="entry name" value="Acyl-CoA_dh_N"/>
    <property type="match status" value="1"/>
</dbReference>
<dbReference type="Pfam" id="PF00441">
    <property type="entry name" value="Acyl-CoA_dh_1"/>
    <property type="match status" value="1"/>
</dbReference>
<dbReference type="PANTHER" id="PTHR42807:SF1">
    <property type="entry name" value="GLUTARYL-COA DEHYDROGENASE, MITOCHONDRIAL"/>
    <property type="match status" value="1"/>
</dbReference>
<comment type="cofactor">
    <cofactor evidence="1 13">
        <name>FAD</name>
        <dbReference type="ChEBI" id="CHEBI:57692"/>
    </cofactor>
</comment>
<sequence length="438" mass="48052">MLARFRNSFRCSVPKCPAIRIPGMEKPESSAGGESAVELEDRDPNSLNQHLQERLLPRVIQANRKEHFDREIMKELGQLGVLGCTMKGYGAAGASSVAYGLLAKEIESIDSGYRSAFSVQSSLAAGAIYMYGNDCQKERFLPKLVSGEIIGCFGLTEPNHGSDVGSMETRATYDSDKETYKLNGSKTWLVLENTFYLRARLKTTLSEESHGISFRITNAPIADVLVVWAKCDDSQVRGFIIDREAAGNRLSTPKIQGKFSLRASITGMILMDNVIVPEENVLNVQGLRGPFGCLNNARYGIAWGALGAAETCFKIARSYTLERRQFNKPLAANQLVQKKLADMMCDIAIGLQACLQVGRLKDENRAAPEMISVIKRNSAGKALEIARTARDMLGGNGISDEYHVIRHMMNLESVNTYEGTNDIHALILGRAITGIAAF</sequence>
<evidence type="ECO:0000259" key="17">
    <source>
        <dbReference type="Pfam" id="PF02771"/>
    </source>
</evidence>
<evidence type="ECO:0000256" key="14">
    <source>
        <dbReference type="SAM" id="MobiDB-lite"/>
    </source>
</evidence>
<dbReference type="InterPro" id="IPR006089">
    <property type="entry name" value="Acyl-CoA_DH_CS"/>
</dbReference>
<evidence type="ECO:0000256" key="9">
    <source>
        <dbReference type="ARBA" id="ARBA00037899"/>
    </source>
</evidence>
<dbReference type="OrthoDB" id="435240at2759"/>